<dbReference type="STRING" id="49451.A0A314LBN6"/>
<dbReference type="SUPFAM" id="SSF48439">
    <property type="entry name" value="Protein prenylyltransferase"/>
    <property type="match status" value="1"/>
</dbReference>
<dbReference type="GO" id="GO:0004663">
    <property type="term" value="F:Rab geranylgeranyltransferase activity"/>
    <property type="evidence" value="ECO:0007669"/>
    <property type="project" value="UniProtKB-UniRule"/>
</dbReference>
<dbReference type="AlphaFoldDB" id="A0A314LBN6"/>
<reference evidence="10" key="1">
    <citation type="submission" date="2016-11" db="EMBL/GenBank/DDBJ databases">
        <title>The genome of Nicotiana attenuata.</title>
        <authorList>
            <person name="Xu S."/>
            <person name="Brockmoeller T."/>
            <person name="Gaquerel E."/>
            <person name="Navarro A."/>
            <person name="Kuhl H."/>
            <person name="Gase K."/>
            <person name="Ling Z."/>
            <person name="Zhou W."/>
            <person name="Kreitzer C."/>
            <person name="Stanke M."/>
            <person name="Tang H."/>
            <person name="Lyons E."/>
            <person name="Pandey P."/>
            <person name="Pandey S.P."/>
            <person name="Timmermann B."/>
            <person name="Baldwin I.T."/>
        </authorList>
    </citation>
    <scope>NUCLEOTIDE SEQUENCE [LARGE SCALE GENOMIC DNA]</scope>
    <source>
        <strain evidence="10">UT</strain>
    </source>
</reference>
<dbReference type="GeneID" id="109238417"/>
<dbReference type="GO" id="GO:0097354">
    <property type="term" value="P:prenylation"/>
    <property type="evidence" value="ECO:0007669"/>
    <property type="project" value="UniProtKB-UniRule"/>
</dbReference>
<proteinExistence type="inferred from homology"/>
<dbReference type="GO" id="GO:0005968">
    <property type="term" value="C:Rab-protein geranylgeranyltransferase complex"/>
    <property type="evidence" value="ECO:0007669"/>
    <property type="project" value="TreeGrafter"/>
</dbReference>
<evidence type="ECO:0000256" key="7">
    <source>
        <dbReference type="ARBA" id="ARBA00031267"/>
    </source>
</evidence>
<dbReference type="PROSITE" id="PS51147">
    <property type="entry name" value="PFTA"/>
    <property type="match status" value="5"/>
</dbReference>
<dbReference type="FunFam" id="3.80.10.10:FF:000756">
    <property type="entry name" value="Rab geranylgeranyl transferase like protein"/>
    <property type="match status" value="1"/>
</dbReference>
<keyword evidence="4 9" id="KW-0637">Prenyltransferase</keyword>
<dbReference type="Proteomes" id="UP000187609">
    <property type="component" value="Unassembled WGS sequence"/>
</dbReference>
<protein>
    <recommendedName>
        <fullName evidence="3 9">Geranylgeranyl transferase type-2 subunit alpha</fullName>
        <ecNumber evidence="2 9">2.5.1.60</ecNumber>
    </recommendedName>
    <alternativeName>
        <fullName evidence="7 9">Geranylgeranyl transferase type II subunit alpha</fullName>
    </alternativeName>
</protein>
<keyword evidence="11" id="KW-1185">Reference proteome</keyword>
<dbReference type="KEGG" id="nau:109238417"/>
<comment type="catalytic activity">
    <reaction evidence="8 9">
        <text>geranylgeranyl diphosphate + L-cysteinyl-[protein] = S-geranylgeranyl-L-cysteinyl-[protein] + diphosphate</text>
        <dbReference type="Rhea" id="RHEA:21240"/>
        <dbReference type="Rhea" id="RHEA-COMP:10131"/>
        <dbReference type="Rhea" id="RHEA-COMP:11537"/>
        <dbReference type="ChEBI" id="CHEBI:29950"/>
        <dbReference type="ChEBI" id="CHEBI:33019"/>
        <dbReference type="ChEBI" id="CHEBI:57533"/>
        <dbReference type="ChEBI" id="CHEBI:86021"/>
        <dbReference type="EC" id="2.5.1.60"/>
    </reaction>
</comment>
<dbReference type="PROSITE" id="PS51450">
    <property type="entry name" value="LRR"/>
    <property type="match status" value="2"/>
</dbReference>
<dbReference type="Gramene" id="OIT39181">
    <property type="protein sequence ID" value="OIT39181"/>
    <property type="gene ID" value="A4A49_05229"/>
</dbReference>
<evidence type="ECO:0000256" key="6">
    <source>
        <dbReference type="ARBA" id="ARBA00022737"/>
    </source>
</evidence>
<organism evidence="10 11">
    <name type="scientific">Nicotiana attenuata</name>
    <name type="common">Coyote tobacco</name>
    <dbReference type="NCBI Taxonomy" id="49451"/>
    <lineage>
        <taxon>Eukaryota</taxon>
        <taxon>Viridiplantae</taxon>
        <taxon>Streptophyta</taxon>
        <taxon>Embryophyta</taxon>
        <taxon>Tracheophyta</taxon>
        <taxon>Spermatophyta</taxon>
        <taxon>Magnoliopsida</taxon>
        <taxon>eudicotyledons</taxon>
        <taxon>Gunneridae</taxon>
        <taxon>Pentapetalae</taxon>
        <taxon>asterids</taxon>
        <taxon>lamiids</taxon>
        <taxon>Solanales</taxon>
        <taxon>Solanaceae</taxon>
        <taxon>Nicotianoideae</taxon>
        <taxon>Nicotianeae</taxon>
        <taxon>Nicotiana</taxon>
    </lineage>
</organism>
<dbReference type="EC" id="2.5.1.60" evidence="2 9"/>
<comment type="function">
    <text evidence="9">Catalyzes the transfer of a geranyl-geranyl moiety from geranyl-geranyl pyrophosphate to cysteines occuring in specific C-terminal amino acid sequences.</text>
</comment>
<dbReference type="InterPro" id="IPR032675">
    <property type="entry name" value="LRR_dom_sf"/>
</dbReference>
<dbReference type="Pfam" id="PF01239">
    <property type="entry name" value="PPTA"/>
    <property type="match status" value="5"/>
</dbReference>
<dbReference type="InterPro" id="IPR002088">
    <property type="entry name" value="Prenyl_trans_a"/>
</dbReference>
<evidence type="ECO:0000313" key="11">
    <source>
        <dbReference type="Proteomes" id="UP000187609"/>
    </source>
</evidence>
<evidence type="ECO:0000256" key="4">
    <source>
        <dbReference type="ARBA" id="ARBA00022602"/>
    </source>
</evidence>
<evidence type="ECO:0000256" key="5">
    <source>
        <dbReference type="ARBA" id="ARBA00022679"/>
    </source>
</evidence>
<gene>
    <name evidence="10" type="primary">RGTA1</name>
    <name evidence="10" type="ORF">A4A49_05229</name>
</gene>
<dbReference type="SUPFAM" id="SSF52058">
    <property type="entry name" value="L domain-like"/>
    <property type="match status" value="1"/>
</dbReference>
<keyword evidence="6" id="KW-0677">Repeat</keyword>
<dbReference type="PRINTS" id="PR00019">
    <property type="entry name" value="LEURICHRPT"/>
</dbReference>
<evidence type="ECO:0000256" key="9">
    <source>
        <dbReference type="RuleBase" id="RU367120"/>
    </source>
</evidence>
<dbReference type="Gene3D" id="3.80.10.10">
    <property type="entry name" value="Ribonuclease Inhibitor"/>
    <property type="match status" value="1"/>
</dbReference>
<evidence type="ECO:0000256" key="1">
    <source>
        <dbReference type="ARBA" id="ARBA00006734"/>
    </source>
</evidence>
<dbReference type="EMBL" id="MJEQ01000133">
    <property type="protein sequence ID" value="OIT39181.1"/>
    <property type="molecule type" value="Genomic_DNA"/>
</dbReference>
<accession>A0A314LBN6</accession>
<name>A0A314LBN6_NICAT</name>
<dbReference type="SMR" id="A0A314LBN6"/>
<dbReference type="PANTHER" id="PTHR11129">
    <property type="entry name" value="PROTEIN FARNESYLTRANSFERASE ALPHA SUBUNIT/RAB GERANYLGERANYL TRANSFERASE ALPHA SUBUNIT"/>
    <property type="match status" value="1"/>
</dbReference>
<comment type="caution">
    <text evidence="10">The sequence shown here is derived from an EMBL/GenBank/DDBJ whole genome shotgun (WGS) entry which is preliminary data.</text>
</comment>
<evidence type="ECO:0000256" key="2">
    <source>
        <dbReference type="ARBA" id="ARBA00012656"/>
    </source>
</evidence>
<dbReference type="OrthoDB" id="1658at2759"/>
<comment type="similarity">
    <text evidence="1 9">Belongs to the protein prenyltransferase subunit alpha family.</text>
</comment>
<dbReference type="InterPro" id="IPR001611">
    <property type="entry name" value="Leu-rich_rpt"/>
</dbReference>
<keyword evidence="5 9" id="KW-0808">Transferase</keyword>
<sequence>MHGRPRKAPTTEEQEASAIKASKLRSLQSQFLQLHHNKIYTKEALDVSAKLLESNPEYYTAWNYRKLAVQHNLNLPEADNNEESIKSILDEELRLVENALKRNFKSYGAWHHRKWVLSKGHSSTDKELLLLDKFQKADARNFHAWNYRRFVTALKNIPDEKELEYTTERIYDNFSNYSAWHNRSVLLSHLLKEKAKGYSPKDNVFTEEYEFVRNAFFTDPDDQSGWFYHLWLLDQTVKLETLLVSSWPPHGCNLSLPMDGSFGDCSFSPFTSRQSNTRTLPLILYFSEVVENICSSTVEVECENIVSNELVWRSLSGDETASAHAWLTYLNFPEEHANSLKVYQVKVSLARSQGIFSSTGVHHGNSSHIAFTVSISPHRSEHVDLKNEEKISWSDESFCTHEAQFLESVLANLFHIERTKVDEKVVDYQWNVTTVDNEIAHCRELLATTNCKIGKLTLARLLMAHDTLMSYTGTSHRNFSHHTEVLQLYDDLKKMDPAHFHYYQDEYSLVLLKQIISNQELLLKHCCKYKDPSSPKINNFCLRLNDLSLSRIGSMEKLLWVQVLDLSNNQLQSLEGLEVMQLLSCLNVSHNKLCSFTALEPLRLLRSLKVLDISYNEIGAHSIDTRRYLCSSPLNHKSGGDWKAEESEMPWAEVADNWEAYTIFKDLSLIQLDVIGNAVSDEKIKLLLIKLLPLLKWLDGEVADN</sequence>
<dbReference type="Gene3D" id="1.25.40.120">
    <property type="entry name" value="Protein prenylyltransferase"/>
    <property type="match status" value="1"/>
</dbReference>
<dbReference type="PANTHER" id="PTHR11129:SF2">
    <property type="entry name" value="GERANYLGERANYL TRANSFERASE TYPE-2 SUBUNIT ALPHA"/>
    <property type="match status" value="1"/>
</dbReference>
<evidence type="ECO:0000256" key="8">
    <source>
        <dbReference type="ARBA" id="ARBA00047658"/>
    </source>
</evidence>
<dbReference type="FunFam" id="1.25.40.120:FF:000035">
    <property type="entry name" value="Geranylgeranyl transferase type-2 subunit alpha"/>
    <property type="match status" value="1"/>
</dbReference>
<evidence type="ECO:0000313" key="10">
    <source>
        <dbReference type="EMBL" id="OIT39181.1"/>
    </source>
</evidence>
<evidence type="ECO:0000256" key="3">
    <source>
        <dbReference type="ARBA" id="ARBA00014772"/>
    </source>
</evidence>